<dbReference type="Pfam" id="PF11827">
    <property type="entry name" value="DUF3347"/>
    <property type="match status" value="1"/>
</dbReference>
<sequence>MNKLRSTLGVVAIAFITLTIMSCKENKNEHNNADGHHSKMSSGEDHSKMNHQDGMIHDKMNMSSTIMDSETQNSASQKVLADYMTLKDALVETDKNKAAQASNKLNKTLNEFDLSEYNSEEQKELKQIIAEAKEHAEYIGKNEMKKQREHFETLSKNIMDMVAITGTENTLYQQFCPMYADNGGVWVSTDKNIRNPYFGSKMMKCGEVQKEIN</sequence>
<gene>
    <name evidence="2" type="ORF">SAMN05421540_1054</name>
</gene>
<protein>
    <recommendedName>
        <fullName evidence="1">DUF3347 domain-containing protein</fullName>
    </recommendedName>
</protein>
<evidence type="ECO:0000313" key="2">
    <source>
        <dbReference type="EMBL" id="SEA34252.1"/>
    </source>
</evidence>
<organism evidence="2 3">
    <name type="scientific">Psychroflexus halocasei</name>
    <dbReference type="NCBI Taxonomy" id="908615"/>
    <lineage>
        <taxon>Bacteria</taxon>
        <taxon>Pseudomonadati</taxon>
        <taxon>Bacteroidota</taxon>
        <taxon>Flavobacteriia</taxon>
        <taxon>Flavobacteriales</taxon>
        <taxon>Flavobacteriaceae</taxon>
        <taxon>Psychroflexus</taxon>
    </lineage>
</organism>
<reference evidence="2 3" key="1">
    <citation type="submission" date="2016-10" db="EMBL/GenBank/DDBJ databases">
        <authorList>
            <person name="de Groot N.N."/>
        </authorList>
    </citation>
    <scope>NUCLEOTIDE SEQUENCE [LARGE SCALE GENOMIC DNA]</scope>
    <source>
        <strain evidence="2 3">DSM 23581</strain>
    </source>
</reference>
<keyword evidence="3" id="KW-1185">Reference proteome</keyword>
<evidence type="ECO:0000313" key="3">
    <source>
        <dbReference type="Proteomes" id="UP000198820"/>
    </source>
</evidence>
<dbReference type="EMBL" id="FNQF01000005">
    <property type="protein sequence ID" value="SEA34252.1"/>
    <property type="molecule type" value="Genomic_DNA"/>
</dbReference>
<dbReference type="STRING" id="908615.SAMN05421540_1054"/>
<evidence type="ECO:0000259" key="1">
    <source>
        <dbReference type="Pfam" id="PF11827"/>
    </source>
</evidence>
<feature type="domain" description="DUF3347" evidence="1">
    <location>
        <begin position="79"/>
        <end position="169"/>
    </location>
</feature>
<accession>A0A1H4AFE4</accession>
<dbReference type="AlphaFoldDB" id="A0A1H4AFE4"/>
<name>A0A1H4AFE4_9FLAO</name>
<dbReference type="Proteomes" id="UP000198820">
    <property type="component" value="Unassembled WGS sequence"/>
</dbReference>
<proteinExistence type="predicted"/>
<dbReference type="RefSeq" id="WP_093242362.1">
    <property type="nucleotide sequence ID" value="NZ_FNQF01000005.1"/>
</dbReference>
<dbReference type="InterPro" id="IPR021782">
    <property type="entry name" value="DUF3347"/>
</dbReference>
<dbReference type="PROSITE" id="PS51257">
    <property type="entry name" value="PROKAR_LIPOPROTEIN"/>
    <property type="match status" value="1"/>
</dbReference>